<proteinExistence type="predicted"/>
<evidence type="ECO:0000313" key="1">
    <source>
        <dbReference type="EMBL" id="CAL1394510.1"/>
    </source>
</evidence>
<accession>A0AAV2F9Y8</accession>
<dbReference type="Proteomes" id="UP001497516">
    <property type="component" value="Chromosome 6"/>
</dbReference>
<dbReference type="EMBL" id="OZ034819">
    <property type="protein sequence ID" value="CAL1394510.1"/>
    <property type="molecule type" value="Genomic_DNA"/>
</dbReference>
<protein>
    <submittedName>
        <fullName evidence="1">Uncharacterized protein</fullName>
    </submittedName>
</protein>
<gene>
    <name evidence="1" type="ORF">LTRI10_LOCUS35009</name>
</gene>
<dbReference type="AlphaFoldDB" id="A0AAV2F9Y8"/>
<evidence type="ECO:0000313" key="2">
    <source>
        <dbReference type="Proteomes" id="UP001497516"/>
    </source>
</evidence>
<organism evidence="1 2">
    <name type="scientific">Linum trigynum</name>
    <dbReference type="NCBI Taxonomy" id="586398"/>
    <lineage>
        <taxon>Eukaryota</taxon>
        <taxon>Viridiplantae</taxon>
        <taxon>Streptophyta</taxon>
        <taxon>Embryophyta</taxon>
        <taxon>Tracheophyta</taxon>
        <taxon>Spermatophyta</taxon>
        <taxon>Magnoliopsida</taxon>
        <taxon>eudicotyledons</taxon>
        <taxon>Gunneridae</taxon>
        <taxon>Pentapetalae</taxon>
        <taxon>rosids</taxon>
        <taxon>fabids</taxon>
        <taxon>Malpighiales</taxon>
        <taxon>Linaceae</taxon>
        <taxon>Linum</taxon>
    </lineage>
</organism>
<name>A0AAV2F9Y8_9ROSI</name>
<reference evidence="1 2" key="1">
    <citation type="submission" date="2024-04" db="EMBL/GenBank/DDBJ databases">
        <authorList>
            <person name="Fracassetti M."/>
        </authorList>
    </citation>
    <scope>NUCLEOTIDE SEQUENCE [LARGE SCALE GENOMIC DNA]</scope>
</reference>
<sequence>MHSTYAKTRKKEIRLRNVAKSYTYGGDGSILRRGDGDSILRHMDGGDTLGGQRRRTNLVSRKPSSRRRIDLVGRGLACTGGEWKAHARNRLERESREREIFVPSE</sequence>
<keyword evidence="2" id="KW-1185">Reference proteome</keyword>